<reference evidence="3" key="1">
    <citation type="journal article" date="2010" name="Genome Biol.">
        <title>Genome sequence of the necrotrophic plant pathogen Pythium ultimum reveals original pathogenicity mechanisms and effector repertoire.</title>
        <authorList>
            <person name="Levesque C.A."/>
            <person name="Brouwer H."/>
            <person name="Cano L."/>
            <person name="Hamilton J.P."/>
            <person name="Holt C."/>
            <person name="Huitema E."/>
            <person name="Raffaele S."/>
            <person name="Robideau G.P."/>
            <person name="Thines M."/>
            <person name="Win J."/>
            <person name="Zerillo M.M."/>
            <person name="Beakes G.W."/>
            <person name="Boore J.L."/>
            <person name="Busam D."/>
            <person name="Dumas B."/>
            <person name="Ferriera S."/>
            <person name="Fuerstenberg S.I."/>
            <person name="Gachon C.M."/>
            <person name="Gaulin E."/>
            <person name="Govers F."/>
            <person name="Grenville-Briggs L."/>
            <person name="Horner N."/>
            <person name="Hostetler J."/>
            <person name="Jiang R.H."/>
            <person name="Johnson J."/>
            <person name="Krajaejun T."/>
            <person name="Lin H."/>
            <person name="Meijer H.J."/>
            <person name="Moore B."/>
            <person name="Morris P."/>
            <person name="Phuntmart V."/>
            <person name="Puiu D."/>
            <person name="Shetty J."/>
            <person name="Stajich J.E."/>
            <person name="Tripathy S."/>
            <person name="Wawra S."/>
            <person name="van West P."/>
            <person name="Whitty B.R."/>
            <person name="Coutinho P.M."/>
            <person name="Henrissat B."/>
            <person name="Martin F."/>
            <person name="Thomas P.D."/>
            <person name="Tyler B.M."/>
            <person name="De Vries R.P."/>
            <person name="Kamoun S."/>
            <person name="Yandell M."/>
            <person name="Tisserat N."/>
            <person name="Buell C.R."/>
        </authorList>
    </citation>
    <scope>NUCLEOTIDE SEQUENCE</scope>
    <source>
        <strain evidence="3">DAOM:BR144</strain>
    </source>
</reference>
<dbReference type="AlphaFoldDB" id="K3WAJ7"/>
<name>K3WAJ7_GLOUD</name>
<dbReference type="EnsemblProtists" id="PYU1_T001988">
    <property type="protein sequence ID" value="PYU1_T001988"/>
    <property type="gene ID" value="PYU1_G001986"/>
</dbReference>
<dbReference type="VEuPathDB" id="FungiDB:PYU1_G001986"/>
<sequence length="543" mass="59604">MAWRRGGWRGYDGYGDEGDSVPTPTHARVSDLLRTASSDCGEFTFAGAAEMLLTMPGLQVEDDYETRVDEQVRKSWQLDASKVSVTNLQWNKGMDEVKVVVTKRLGYEGILLQCLLYKLLVYGEGGHFAKHKDTEKEDGIIATLVVQLPSVHEGGSLVVYQGSKEHRYDFGKTNGTAVFTNHYVVHTLEQATRGYRVHEYTDKSITERGCDALKGNDHGRFRALHDANAMVPNAMRKLQFYIAKIAYEIGSYNDGGGDLWEERERSECISKWHTVTVTPLGDNEYSYCSSSTIFSQLNPDKLSMRELWGDSGSNTYEGYLGNESAIKSTKHCRYAPIAWPSLAGIAALSSALEVVLKITETLLPSSSSDDSATAAGTALLQLAVGKSGLKDLATIDCSSSATRSHACRPGCSFTWEMPFAKFRKHASIEAFLRGPKQCMQFPIYGGIRGARSFVSSHMSSQVNALFTLCEGGCGQSTYVDITKTRKRFDGLRAAVPAHKREAALLATQYGDVAATTTSSPSAVLYSGRKRARDDDGQDLIVID</sequence>
<evidence type="ECO:0000313" key="2">
    <source>
        <dbReference type="EnsemblProtists" id="PYU1_T001988"/>
    </source>
</evidence>
<proteinExistence type="predicted"/>
<dbReference type="eggNOG" id="ENOG502QTV7">
    <property type="taxonomic scope" value="Eukaryota"/>
</dbReference>
<protein>
    <recommendedName>
        <fullName evidence="1">Prolyl 4-hydroxylase alpha subunit Fe(2+) 2OG dioxygenase domain-containing protein</fullName>
    </recommendedName>
</protein>
<reference evidence="3" key="2">
    <citation type="submission" date="2010-04" db="EMBL/GenBank/DDBJ databases">
        <authorList>
            <person name="Buell R."/>
            <person name="Hamilton J."/>
            <person name="Hostetler J."/>
        </authorList>
    </citation>
    <scope>NUCLEOTIDE SEQUENCE [LARGE SCALE GENOMIC DNA]</scope>
    <source>
        <strain evidence="3">DAOM:BR144</strain>
    </source>
</reference>
<dbReference type="InParanoid" id="K3WAJ7"/>
<evidence type="ECO:0000259" key="1">
    <source>
        <dbReference type="Pfam" id="PF13640"/>
    </source>
</evidence>
<dbReference type="OMA" id="ECISKWH"/>
<organism evidence="2 3">
    <name type="scientific">Globisporangium ultimum (strain ATCC 200006 / CBS 805.95 / DAOM BR144)</name>
    <name type="common">Pythium ultimum</name>
    <dbReference type="NCBI Taxonomy" id="431595"/>
    <lineage>
        <taxon>Eukaryota</taxon>
        <taxon>Sar</taxon>
        <taxon>Stramenopiles</taxon>
        <taxon>Oomycota</taxon>
        <taxon>Peronosporomycetes</taxon>
        <taxon>Pythiales</taxon>
        <taxon>Pythiaceae</taxon>
        <taxon>Globisporangium</taxon>
    </lineage>
</organism>
<evidence type="ECO:0000313" key="3">
    <source>
        <dbReference type="Proteomes" id="UP000019132"/>
    </source>
</evidence>
<keyword evidence="3" id="KW-1185">Reference proteome</keyword>
<reference evidence="2" key="3">
    <citation type="submission" date="2015-02" db="UniProtKB">
        <authorList>
            <consortium name="EnsemblProtists"/>
        </authorList>
    </citation>
    <scope>IDENTIFICATION</scope>
    <source>
        <strain evidence="2">DAOM BR144</strain>
    </source>
</reference>
<dbReference type="Proteomes" id="UP000019132">
    <property type="component" value="Unassembled WGS sequence"/>
</dbReference>
<dbReference type="EMBL" id="GL376634">
    <property type="status" value="NOT_ANNOTATED_CDS"/>
    <property type="molecule type" value="Genomic_DNA"/>
</dbReference>
<accession>K3WAJ7</accession>
<dbReference type="HOGENOM" id="CLU_011894_0_0_1"/>
<dbReference type="Pfam" id="PF13640">
    <property type="entry name" value="2OG-FeII_Oxy_3"/>
    <property type="match status" value="1"/>
</dbReference>
<dbReference type="PANTHER" id="PTHR33099:SF7">
    <property type="entry name" value="MYND-TYPE DOMAIN-CONTAINING PROTEIN"/>
    <property type="match status" value="1"/>
</dbReference>
<feature type="domain" description="Prolyl 4-hydroxylase alpha subunit Fe(2+) 2OG dioxygenase" evidence="1">
    <location>
        <begin position="118"/>
        <end position="196"/>
    </location>
</feature>
<dbReference type="InterPro" id="IPR044862">
    <property type="entry name" value="Pro_4_hyd_alph_FE2OG_OXY"/>
</dbReference>
<dbReference type="Gene3D" id="2.60.120.620">
    <property type="entry name" value="q2cbj1_9rhob like domain"/>
    <property type="match status" value="1"/>
</dbReference>
<dbReference type="PANTHER" id="PTHR33099">
    <property type="entry name" value="FE2OG DIOXYGENASE DOMAIN-CONTAINING PROTEIN"/>
    <property type="match status" value="1"/>
</dbReference>